<feature type="domain" description="Alanine racemase C-terminal" evidence="8">
    <location>
        <begin position="237"/>
        <end position="368"/>
    </location>
</feature>
<dbReference type="AlphaFoldDB" id="A0A0M3V874"/>
<gene>
    <name evidence="9" type="ORF">AOC03_00285</name>
</gene>
<comment type="pathway">
    <text evidence="5">Amino-acid biosynthesis; D-alanine biosynthesis; D-alanine from L-alanine: step 1/1.</text>
</comment>
<protein>
    <recommendedName>
        <fullName evidence="5">Alanine racemase</fullName>
        <ecNumber evidence="5">5.1.1.1</ecNumber>
    </recommendedName>
</protein>
<feature type="active site" description="Proton acceptor; specific for D-alanine" evidence="5">
    <location>
        <position position="32"/>
    </location>
</feature>
<evidence type="ECO:0000256" key="2">
    <source>
        <dbReference type="ARBA" id="ARBA00001933"/>
    </source>
</evidence>
<keyword evidence="4 5" id="KW-0413">Isomerase</keyword>
<evidence type="ECO:0000259" key="8">
    <source>
        <dbReference type="SMART" id="SM01005"/>
    </source>
</evidence>
<sequence length="372" mass="41030">MRTITIKPQALTHNLNQVKKRAPTAKILAMVKANAYGHGVKAVLPALQQADGIGVATLIEALEARDLGWNKMIGLIEGVFNQAEWQQAIDNDLSCVIHHYPQLEWALDNVPAIANQARQVWLKYNTGMNRLGFNEQTILDAAQRLHDAGYRMILTTHFANADDVDHPLNTIQKQRFADMLARLRDTVSQDVQGSLCNSAGLVNFPDSHYDWVRPGIMLYGSSPIKNTSANELNLQPAMDFSAQIMALQTIKVGDAIGYGSHWIAQQETRTALVSIGYGDGYPRILDKNAYVSVIDESSKQSYPCPVRGRVAMDMIVIDISSTPTTLALNSKVILWGSVPHVDEVANHAGTIGYELLCRLSTRPVRTQTSSLE</sequence>
<dbReference type="InterPro" id="IPR029066">
    <property type="entry name" value="PLP-binding_barrel"/>
</dbReference>
<comment type="function">
    <text evidence="5">Catalyzes the interconversion of L-alanine and D-alanine. May also act on other amino acids.</text>
</comment>
<name>A0A0M3V874_9GAMM</name>
<dbReference type="SUPFAM" id="SSF50621">
    <property type="entry name" value="Alanine racemase C-terminal domain-like"/>
    <property type="match status" value="1"/>
</dbReference>
<evidence type="ECO:0000256" key="4">
    <source>
        <dbReference type="ARBA" id="ARBA00023235"/>
    </source>
</evidence>
<evidence type="ECO:0000313" key="10">
    <source>
        <dbReference type="Proteomes" id="UP000059847"/>
    </source>
</evidence>
<dbReference type="Gene3D" id="2.40.37.10">
    <property type="entry name" value="Lyase, Ornithine Decarboxylase, Chain A, domain 1"/>
    <property type="match status" value="1"/>
</dbReference>
<evidence type="ECO:0000256" key="5">
    <source>
        <dbReference type="HAMAP-Rule" id="MF_01201"/>
    </source>
</evidence>
<dbReference type="HAMAP" id="MF_01201">
    <property type="entry name" value="Ala_racemase"/>
    <property type="match status" value="1"/>
</dbReference>
<evidence type="ECO:0000313" key="9">
    <source>
        <dbReference type="EMBL" id="ALF58673.1"/>
    </source>
</evidence>
<dbReference type="Proteomes" id="UP000059847">
    <property type="component" value="Chromosome"/>
</dbReference>
<keyword evidence="3 5" id="KW-0663">Pyridoxal phosphate</keyword>
<reference evidence="9 10" key="1">
    <citation type="submission" date="2015-09" db="EMBL/GenBank/DDBJ databases">
        <title>Complete genome of Psychrobacter urativorans R10.10B.</title>
        <authorList>
            <person name="See-Too W.S."/>
            <person name="Chan K.G."/>
        </authorList>
    </citation>
    <scope>NUCLEOTIDE SEQUENCE [LARGE SCALE GENOMIC DNA]</scope>
    <source>
        <strain evidence="9 10">R10.10B</strain>
    </source>
</reference>
<dbReference type="PANTHER" id="PTHR30511">
    <property type="entry name" value="ALANINE RACEMASE"/>
    <property type="match status" value="1"/>
</dbReference>
<dbReference type="InterPro" id="IPR001608">
    <property type="entry name" value="Ala_racemase_N"/>
</dbReference>
<dbReference type="EMBL" id="CP012678">
    <property type="protein sequence ID" value="ALF58673.1"/>
    <property type="molecule type" value="Genomic_DNA"/>
</dbReference>
<dbReference type="NCBIfam" id="TIGR00492">
    <property type="entry name" value="alr"/>
    <property type="match status" value="1"/>
</dbReference>
<dbReference type="InterPro" id="IPR000821">
    <property type="entry name" value="Ala_racemase"/>
</dbReference>
<comment type="similarity">
    <text evidence="5">Belongs to the alanine racemase family.</text>
</comment>
<dbReference type="GO" id="GO:0005829">
    <property type="term" value="C:cytosol"/>
    <property type="evidence" value="ECO:0007669"/>
    <property type="project" value="TreeGrafter"/>
</dbReference>
<feature type="active site" description="Proton acceptor; specific for L-alanine" evidence="5">
    <location>
        <position position="258"/>
    </location>
</feature>
<dbReference type="FunFam" id="3.20.20.10:FF:000002">
    <property type="entry name" value="Alanine racemase"/>
    <property type="match status" value="1"/>
</dbReference>
<organism evidence="9 10">
    <name type="scientific">Psychrobacter urativorans</name>
    <dbReference type="NCBI Taxonomy" id="45610"/>
    <lineage>
        <taxon>Bacteria</taxon>
        <taxon>Pseudomonadati</taxon>
        <taxon>Pseudomonadota</taxon>
        <taxon>Gammaproteobacteria</taxon>
        <taxon>Moraxellales</taxon>
        <taxon>Moraxellaceae</taxon>
        <taxon>Psychrobacter</taxon>
    </lineage>
</organism>
<accession>A0A0M3V874</accession>
<evidence type="ECO:0000256" key="6">
    <source>
        <dbReference type="PIRSR" id="PIRSR600821-50"/>
    </source>
</evidence>
<dbReference type="Gene3D" id="3.20.20.10">
    <property type="entry name" value="Alanine racemase"/>
    <property type="match status" value="1"/>
</dbReference>
<dbReference type="InterPro" id="IPR011079">
    <property type="entry name" value="Ala_racemase_C"/>
</dbReference>
<dbReference type="OrthoDB" id="9813814at2"/>
<feature type="binding site" evidence="5 7">
    <location>
        <position position="312"/>
    </location>
    <ligand>
        <name>substrate</name>
    </ligand>
</feature>
<dbReference type="PANTHER" id="PTHR30511:SF0">
    <property type="entry name" value="ALANINE RACEMASE, CATABOLIC-RELATED"/>
    <property type="match status" value="1"/>
</dbReference>
<dbReference type="GO" id="GO:0030632">
    <property type="term" value="P:D-alanine biosynthetic process"/>
    <property type="evidence" value="ECO:0007669"/>
    <property type="project" value="UniProtKB-UniRule"/>
</dbReference>
<dbReference type="UniPathway" id="UPA00042">
    <property type="reaction ID" value="UER00497"/>
</dbReference>
<feature type="modified residue" description="N6-(pyridoxal phosphate)lysine" evidence="5 6">
    <location>
        <position position="32"/>
    </location>
</feature>
<proteinExistence type="inferred from homology"/>
<dbReference type="PRINTS" id="PR00992">
    <property type="entry name" value="ALARACEMASE"/>
</dbReference>
<dbReference type="InterPro" id="IPR009006">
    <property type="entry name" value="Ala_racemase/Decarboxylase_C"/>
</dbReference>
<evidence type="ECO:0000256" key="7">
    <source>
        <dbReference type="PIRSR" id="PIRSR600821-52"/>
    </source>
</evidence>
<evidence type="ECO:0000256" key="3">
    <source>
        <dbReference type="ARBA" id="ARBA00022898"/>
    </source>
</evidence>
<comment type="cofactor">
    <cofactor evidence="2 5 6">
        <name>pyridoxal 5'-phosphate</name>
        <dbReference type="ChEBI" id="CHEBI:597326"/>
    </cofactor>
</comment>
<dbReference type="EC" id="5.1.1.1" evidence="5"/>
<keyword evidence="10" id="KW-1185">Reference proteome</keyword>
<feature type="binding site" evidence="5 7">
    <location>
        <position position="130"/>
    </location>
    <ligand>
        <name>substrate</name>
    </ligand>
</feature>
<dbReference type="GO" id="GO:0030170">
    <property type="term" value="F:pyridoxal phosphate binding"/>
    <property type="evidence" value="ECO:0007669"/>
    <property type="project" value="UniProtKB-UniRule"/>
</dbReference>
<dbReference type="Pfam" id="PF01168">
    <property type="entry name" value="Ala_racemase_N"/>
    <property type="match status" value="1"/>
</dbReference>
<dbReference type="KEGG" id="pur:AOC03_00285"/>
<dbReference type="Pfam" id="PF00842">
    <property type="entry name" value="Ala_racemase_C"/>
    <property type="match status" value="1"/>
</dbReference>
<dbReference type="STRING" id="45610.AOC03_00285"/>
<evidence type="ECO:0000256" key="1">
    <source>
        <dbReference type="ARBA" id="ARBA00000316"/>
    </source>
</evidence>
<comment type="catalytic activity">
    <reaction evidence="1 5">
        <text>L-alanine = D-alanine</text>
        <dbReference type="Rhea" id="RHEA:20249"/>
        <dbReference type="ChEBI" id="CHEBI:57416"/>
        <dbReference type="ChEBI" id="CHEBI:57972"/>
        <dbReference type="EC" id="5.1.1.1"/>
    </reaction>
</comment>
<dbReference type="SUPFAM" id="SSF51419">
    <property type="entry name" value="PLP-binding barrel"/>
    <property type="match status" value="1"/>
</dbReference>
<dbReference type="GO" id="GO:0008784">
    <property type="term" value="F:alanine racemase activity"/>
    <property type="evidence" value="ECO:0007669"/>
    <property type="project" value="UniProtKB-UniRule"/>
</dbReference>
<dbReference type="SMART" id="SM01005">
    <property type="entry name" value="Ala_racemase_C"/>
    <property type="match status" value="1"/>
</dbReference>
<dbReference type="RefSeq" id="WP_062533069.1">
    <property type="nucleotide sequence ID" value="NZ_CP012678.1"/>
</dbReference>